<accession>A0A2Z6JJR7</accession>
<protein>
    <submittedName>
        <fullName evidence="11">Cytochrome P450 CYP405A14</fullName>
    </submittedName>
</protein>
<keyword evidence="3 8" id="KW-0349">Heme</keyword>
<dbReference type="Gene3D" id="1.10.630.10">
    <property type="entry name" value="Cytochrome P450"/>
    <property type="match status" value="1"/>
</dbReference>
<dbReference type="InterPro" id="IPR017972">
    <property type="entry name" value="Cyt_P450_CS"/>
</dbReference>
<name>A0A2Z6JJR7_9NEOP</name>
<dbReference type="PROSITE" id="PS00086">
    <property type="entry name" value="CYTOCHROME_P450"/>
    <property type="match status" value="1"/>
</dbReference>
<dbReference type="InterPro" id="IPR036396">
    <property type="entry name" value="Cyt_P450_sf"/>
</dbReference>
<reference evidence="11" key="2">
    <citation type="journal article" date="2018" name="J. Mol. Evol.">
        <title>Evolution of the Biosynthetic Pathway for Cyanogenic Glucosides in Lepidoptera.</title>
        <authorList>
            <person name="Zagrobelny M."/>
            <person name="Jensen M.K."/>
            <person name="Vogel H."/>
            <person name="Feyereisen R."/>
            <person name="Bak S."/>
        </authorList>
    </citation>
    <scope>NUCLEOTIDE SEQUENCE</scope>
</reference>
<dbReference type="PRINTS" id="PR00463">
    <property type="entry name" value="EP450I"/>
</dbReference>
<keyword evidence="7 9" id="KW-0503">Monooxygenase</keyword>
<keyword evidence="6 8" id="KW-0408">Iron</keyword>
<reference evidence="11" key="1">
    <citation type="journal article" date="2009" name="BMC Genomics">
        <title>454 pyrosequencing based transcriptome analysis of Zygaena filipendulae with focus on genes involved in biosynthesis of cyanogenic glucosides.</title>
        <authorList>
            <person name="Zagrobelny M."/>
            <person name="Scheibye-Alsing K."/>
            <person name="Jensen N.B."/>
            <person name="Moller B.L."/>
            <person name="Gorodkin J."/>
            <person name="Bak S."/>
        </authorList>
    </citation>
    <scope>NUCLEOTIDE SEQUENCE</scope>
</reference>
<sequence>MFLILLFTVVCLVLVHDFIRKCSYRWKKLSEYPGDTPLPLVGNALQLGFDADDSSHKLMQIWAKHGKVNFRMSVGFEDWIMLSNVDDVATILNHTSELSKPLERNVAMKPFFGNSVSSSEGDRWRTTRKLMTPSFHFNTLEKRVDDVNKYCVQLFNQLDNFEGREVEIYKYLRPYMFDILCDSLMGVKSNLMDNLDDPYLEASRKVIGIVTENYFSYWRNIRPIFVLTPIYRDMMDTIKTIRNTSSDIINRRREKINQIKEDLINNNLEIDFDVSDHIEKKLSDNGCLLDKFLLGTNSSGEPIPDEMIEDEVTLVSYTGHYTTTMTMAHTLYCLAKYPEIQKKVIEEQRKILNNDLSKNPTNHDLNQMKYLEAVIKESIRVVPTVTKIGRQLHEDLHFKDGRVAPAGTSVIVFYEAMYADPKIFPEPEKYNPERFLGTMHTFAFVPFSAGPRNCIGFRYAWVVMKSTLSHILRRYEILPGNPGSEPQFAYRIITESKNGVHLKLKKRNP</sequence>
<evidence type="ECO:0000256" key="5">
    <source>
        <dbReference type="ARBA" id="ARBA00023002"/>
    </source>
</evidence>
<dbReference type="GO" id="GO:0005506">
    <property type="term" value="F:iron ion binding"/>
    <property type="evidence" value="ECO:0007669"/>
    <property type="project" value="InterPro"/>
</dbReference>
<evidence type="ECO:0000256" key="10">
    <source>
        <dbReference type="SAM" id="SignalP"/>
    </source>
</evidence>
<feature type="chain" id="PRO_5016251207" evidence="10">
    <location>
        <begin position="16"/>
        <end position="509"/>
    </location>
</feature>
<evidence type="ECO:0000256" key="1">
    <source>
        <dbReference type="ARBA" id="ARBA00001971"/>
    </source>
</evidence>
<dbReference type="PANTHER" id="PTHR24291:SF187">
    <property type="entry name" value="CYTOCHROME P450 4AE1-RELATED"/>
    <property type="match status" value="1"/>
</dbReference>
<dbReference type="Pfam" id="PF00067">
    <property type="entry name" value="p450"/>
    <property type="match status" value="1"/>
</dbReference>
<dbReference type="GO" id="GO:0004497">
    <property type="term" value="F:monooxygenase activity"/>
    <property type="evidence" value="ECO:0007669"/>
    <property type="project" value="UniProtKB-KW"/>
</dbReference>
<organism evidence="11">
    <name type="scientific">Calycopis cecrops</name>
    <dbReference type="NCBI Taxonomy" id="691633"/>
    <lineage>
        <taxon>Eukaryota</taxon>
        <taxon>Metazoa</taxon>
        <taxon>Ecdysozoa</taxon>
        <taxon>Arthropoda</taxon>
        <taxon>Hexapoda</taxon>
        <taxon>Insecta</taxon>
        <taxon>Pterygota</taxon>
        <taxon>Neoptera</taxon>
        <taxon>Endopterygota</taxon>
        <taxon>Lepidoptera</taxon>
        <taxon>Glossata</taxon>
        <taxon>Ditrysia</taxon>
        <taxon>Papilionoidea</taxon>
        <taxon>Lycaenidae</taxon>
        <taxon>Theclinae</taxon>
        <taxon>Calycopis</taxon>
    </lineage>
</organism>
<evidence type="ECO:0000313" key="11">
    <source>
        <dbReference type="EMBL" id="DAB41768.1"/>
    </source>
</evidence>
<evidence type="ECO:0000256" key="3">
    <source>
        <dbReference type="ARBA" id="ARBA00022617"/>
    </source>
</evidence>
<feature type="signal peptide" evidence="10">
    <location>
        <begin position="1"/>
        <end position="15"/>
    </location>
</feature>
<dbReference type="AlphaFoldDB" id="A0A2Z6JJR7"/>
<keyword evidence="10" id="KW-0732">Signal</keyword>
<dbReference type="PRINTS" id="PR00385">
    <property type="entry name" value="P450"/>
</dbReference>
<evidence type="ECO:0000256" key="9">
    <source>
        <dbReference type="RuleBase" id="RU000461"/>
    </source>
</evidence>
<dbReference type="SUPFAM" id="SSF48264">
    <property type="entry name" value="Cytochrome P450"/>
    <property type="match status" value="1"/>
</dbReference>
<comment type="similarity">
    <text evidence="2 9">Belongs to the cytochrome P450 family.</text>
</comment>
<proteinExistence type="inferred from homology"/>
<dbReference type="GO" id="GO:0020037">
    <property type="term" value="F:heme binding"/>
    <property type="evidence" value="ECO:0007669"/>
    <property type="project" value="InterPro"/>
</dbReference>
<dbReference type="PANTHER" id="PTHR24291">
    <property type="entry name" value="CYTOCHROME P450 FAMILY 4"/>
    <property type="match status" value="1"/>
</dbReference>
<dbReference type="InterPro" id="IPR050196">
    <property type="entry name" value="Cytochrome_P450_Monoox"/>
</dbReference>
<dbReference type="GO" id="GO:0016705">
    <property type="term" value="F:oxidoreductase activity, acting on paired donors, with incorporation or reduction of molecular oxygen"/>
    <property type="evidence" value="ECO:0007669"/>
    <property type="project" value="InterPro"/>
</dbReference>
<keyword evidence="5 9" id="KW-0560">Oxidoreductase</keyword>
<dbReference type="InterPro" id="IPR001128">
    <property type="entry name" value="Cyt_P450"/>
</dbReference>
<evidence type="ECO:0000256" key="2">
    <source>
        <dbReference type="ARBA" id="ARBA00010617"/>
    </source>
</evidence>
<comment type="cofactor">
    <cofactor evidence="1 8">
        <name>heme</name>
        <dbReference type="ChEBI" id="CHEBI:30413"/>
    </cofactor>
</comment>
<keyword evidence="4 8" id="KW-0479">Metal-binding</keyword>
<gene>
    <name evidence="11" type="primary">CYP405A14</name>
</gene>
<evidence type="ECO:0000256" key="6">
    <source>
        <dbReference type="ARBA" id="ARBA00023004"/>
    </source>
</evidence>
<evidence type="ECO:0000256" key="7">
    <source>
        <dbReference type="ARBA" id="ARBA00023033"/>
    </source>
</evidence>
<feature type="binding site" description="axial binding residue" evidence="8">
    <location>
        <position position="454"/>
    </location>
    <ligand>
        <name>heme</name>
        <dbReference type="ChEBI" id="CHEBI:30413"/>
    </ligand>
    <ligandPart>
        <name>Fe</name>
        <dbReference type="ChEBI" id="CHEBI:18248"/>
    </ligandPart>
</feature>
<evidence type="ECO:0000256" key="4">
    <source>
        <dbReference type="ARBA" id="ARBA00022723"/>
    </source>
</evidence>
<dbReference type="InterPro" id="IPR002401">
    <property type="entry name" value="Cyt_P450_E_grp-I"/>
</dbReference>
<evidence type="ECO:0000256" key="8">
    <source>
        <dbReference type="PIRSR" id="PIRSR602401-1"/>
    </source>
</evidence>
<dbReference type="EMBL" id="BK010365">
    <property type="protein sequence ID" value="DAB41768.1"/>
    <property type="molecule type" value="Genomic_DNA"/>
</dbReference>